<dbReference type="Proteomes" id="UP000662637">
    <property type="component" value="Unassembled WGS sequence"/>
</dbReference>
<dbReference type="AlphaFoldDB" id="A0A834QWG8"/>
<evidence type="ECO:0000313" key="2">
    <source>
        <dbReference type="Proteomes" id="UP000662637"/>
    </source>
</evidence>
<comment type="caution">
    <text evidence="1">The sequence shown here is derived from an EMBL/GenBank/DDBJ whole genome shotgun (WGS) entry which is preliminary data.</text>
</comment>
<sequence length="128" mass="14025">MITVPTPLALWPLDSIDVPLLRMEEMDGVSAQWGWGRGGDLQETGPTQELACSPAPLPRLHLCKALPLQPPLKSGGLRLLSCPLPSPASWSYADQNKIPVVDFFQRLNPAGTVKMPVGEFRKVMVQVR</sequence>
<proteinExistence type="predicted"/>
<reference evidence="1" key="1">
    <citation type="submission" date="2020-08" db="EMBL/GenBank/DDBJ databases">
        <authorList>
            <person name="Shumante A."/>
            <person name="Zimin A.V."/>
            <person name="Puiu D."/>
            <person name="Salzberg S.L."/>
        </authorList>
    </citation>
    <scope>NUCLEOTIDE SEQUENCE</scope>
    <source>
        <strain evidence="1">WC2-LM</strain>
        <tissue evidence="1">Liver</tissue>
    </source>
</reference>
<organism evidence="1 2">
    <name type="scientific">Marmota monax</name>
    <name type="common">Woodchuck</name>
    <dbReference type="NCBI Taxonomy" id="9995"/>
    <lineage>
        <taxon>Eukaryota</taxon>
        <taxon>Metazoa</taxon>
        <taxon>Chordata</taxon>
        <taxon>Craniata</taxon>
        <taxon>Vertebrata</taxon>
        <taxon>Euteleostomi</taxon>
        <taxon>Mammalia</taxon>
        <taxon>Eutheria</taxon>
        <taxon>Euarchontoglires</taxon>
        <taxon>Glires</taxon>
        <taxon>Rodentia</taxon>
        <taxon>Sciuromorpha</taxon>
        <taxon>Sciuridae</taxon>
        <taxon>Xerinae</taxon>
        <taxon>Marmotini</taxon>
        <taxon>Marmota</taxon>
    </lineage>
</organism>
<accession>A0A834QWG8</accession>
<gene>
    <name evidence="1" type="ORF">GHT09_004464</name>
</gene>
<dbReference type="EMBL" id="WJEC01000295">
    <property type="protein sequence ID" value="KAF7484071.1"/>
    <property type="molecule type" value="Genomic_DNA"/>
</dbReference>
<evidence type="ECO:0000313" key="1">
    <source>
        <dbReference type="EMBL" id="KAF7484071.1"/>
    </source>
</evidence>
<protein>
    <submittedName>
        <fullName evidence="1">Uncharacterized protein</fullName>
    </submittedName>
</protein>
<name>A0A834QWG8_MARMO</name>